<keyword evidence="2" id="KW-0479">Metal-binding</keyword>
<comment type="similarity">
    <text evidence="4">Belongs to the protein kinase superfamily. STE Ser/Thr protein kinase family. COT1 subfamily.</text>
</comment>
<dbReference type="Proteomes" id="UP000185944">
    <property type="component" value="Unassembled WGS sequence"/>
</dbReference>
<sequence length="896" mass="100141">MGEKELQLTRDEANLLVDCAQLVSMVAPGNALFKKFTSIIDRPDNYAIVHPLAKGGHSEVFVVRSIRTMKVYALKKVHKSHILSDPLVNPIMRERQSMISGRGSEWLLGLHRSFQDEHSLYFLTDFISGGDLGSLCCRLGAMPEETIRFYGGEILMALREMHGLGIIHRDLKPENVLIDSEGHIKLADFGSSTCTGGSDHDVQVGTPDYLAPEMLAMNGDALTPKLDLWALGVVLYELAFDITPFYSERVPETFARIIRIDYTIGECSEGLADLLGHLLCSEATRYTLEEAIGHRFFEGFDFTSKYSNVPVYKPASTEQGSVDNFEVDEFVPSRGEIQKPLDCIKAFAGFGYDPEITIGTMVDASKPKDEVEFVVAKEDMSTLGQVVEVGMHSGIVSVIDTSEKERAAEVPLCELSLPSTIVDADTLDTPPLDIKGDVQAEKGVKEGRGDKEDTSSEETHPNTSTHTLTYFTDSDQALLSGEEVLSEYLGTSSTFPDQLEPETSGILSAATVSDSGCADIQVQETYELARSTADEERLATALATLSMLQEETIALLQQVNRINVDGLFVEFEKIHGQAEEIIETAKERQKQDEEAAYHSRRVARRLQTELREATTRIDREVEIRTRLAVQKVELTEENRSLKEQIQRLKLGFTVRVFPVKIYIDNRWESTNLYLEETHIRIGDTQLPLNKTYFQSLKKNELLRMNSKGEALSFKLLLPSEEDIYTSQTESSSDQTIGHAEDKELQKELLKETAILEGIEKLLKAVSVESVRSKAMKQRMGTEKKILEIKQALAQGAGMRLSEPDTVHYNNHVFKTTTFSTGVQIWCYACNRLLYGTSKQGLLCKSCRMVCHKQCHTLVEHSCELHQAMERGTSIIIMAKHLEDKNQIKAIVHTGQS</sequence>
<reference evidence="11 12" key="1">
    <citation type="submission" date="2016-02" db="EMBL/GenBank/DDBJ databases">
        <title>Discovery of a natural microsporidian pathogen with a broad tissue tropism in Caenorhabditis elegans.</title>
        <authorList>
            <person name="Luallen R.J."/>
            <person name="Reinke A.W."/>
            <person name="Tong L."/>
            <person name="Botts M.R."/>
            <person name="Felix M.-A."/>
            <person name="Troemel E.R."/>
        </authorList>
    </citation>
    <scope>NUCLEOTIDE SEQUENCE [LARGE SCALE GENOMIC DNA]</scope>
    <source>
        <strain evidence="11 12">JUm2807</strain>
    </source>
</reference>
<dbReference type="CDD" id="cd00029">
    <property type="entry name" value="C1"/>
    <property type="match status" value="1"/>
</dbReference>
<dbReference type="SMART" id="SM00220">
    <property type="entry name" value="S_TKc"/>
    <property type="match status" value="1"/>
</dbReference>
<dbReference type="RefSeq" id="XP_067544930.1">
    <property type="nucleotide sequence ID" value="XM_067689040.1"/>
</dbReference>
<feature type="compositionally biased region" description="Basic and acidic residues" evidence="8">
    <location>
        <begin position="434"/>
        <end position="460"/>
    </location>
</feature>
<feature type="domain" description="Phorbol-ester/DAG-type" evidence="10">
    <location>
        <begin position="810"/>
        <end position="862"/>
    </location>
</feature>
<evidence type="ECO:0000256" key="6">
    <source>
        <dbReference type="ARBA" id="ARBA00048679"/>
    </source>
</evidence>
<comment type="catalytic activity">
    <reaction evidence="5">
        <text>L-threonyl-[protein] + ATP = O-phospho-L-threonyl-[protein] + ADP + H(+)</text>
        <dbReference type="Rhea" id="RHEA:46608"/>
        <dbReference type="Rhea" id="RHEA-COMP:11060"/>
        <dbReference type="Rhea" id="RHEA-COMP:11605"/>
        <dbReference type="ChEBI" id="CHEBI:15378"/>
        <dbReference type="ChEBI" id="CHEBI:30013"/>
        <dbReference type="ChEBI" id="CHEBI:30616"/>
        <dbReference type="ChEBI" id="CHEBI:61977"/>
        <dbReference type="ChEBI" id="CHEBI:456216"/>
        <dbReference type="EC" id="2.7.11.1"/>
    </reaction>
</comment>
<dbReference type="PROSITE" id="PS50011">
    <property type="entry name" value="PROTEIN_KINASE_DOM"/>
    <property type="match status" value="1"/>
</dbReference>
<keyword evidence="3" id="KW-0862">Zinc</keyword>
<dbReference type="Pfam" id="PF00130">
    <property type="entry name" value="C1_1"/>
    <property type="match status" value="1"/>
</dbReference>
<dbReference type="SMART" id="SM00109">
    <property type="entry name" value="C1"/>
    <property type="match status" value="1"/>
</dbReference>
<feature type="domain" description="Protein kinase" evidence="9">
    <location>
        <begin position="46"/>
        <end position="297"/>
    </location>
</feature>
<dbReference type="InterPro" id="IPR002219">
    <property type="entry name" value="PKC_DAG/PE"/>
</dbReference>
<dbReference type="PANTHER" id="PTHR22988">
    <property type="entry name" value="MYOTONIC DYSTROPHY S/T KINASE-RELATED"/>
    <property type="match status" value="1"/>
</dbReference>
<keyword evidence="11" id="KW-0808">Transferase</keyword>
<evidence type="ECO:0000256" key="4">
    <source>
        <dbReference type="ARBA" id="ARBA00038271"/>
    </source>
</evidence>
<organism evidence="11 12">
    <name type="scientific">Nematocida displodere</name>
    <dbReference type="NCBI Taxonomy" id="1805483"/>
    <lineage>
        <taxon>Eukaryota</taxon>
        <taxon>Fungi</taxon>
        <taxon>Fungi incertae sedis</taxon>
        <taxon>Microsporidia</taxon>
        <taxon>Nematocida</taxon>
    </lineage>
</organism>
<feature type="region of interest" description="Disordered" evidence="8">
    <location>
        <begin position="428"/>
        <end position="468"/>
    </location>
</feature>
<dbReference type="Gene3D" id="3.30.200.20">
    <property type="entry name" value="Phosphorylase Kinase, domain 1"/>
    <property type="match status" value="1"/>
</dbReference>
<accession>A0A177EJP7</accession>
<gene>
    <name evidence="11" type="ORF">NEDG_01622</name>
</gene>
<evidence type="ECO:0000256" key="5">
    <source>
        <dbReference type="ARBA" id="ARBA00047899"/>
    </source>
</evidence>
<dbReference type="Pfam" id="PF00069">
    <property type="entry name" value="Pkinase"/>
    <property type="match status" value="1"/>
</dbReference>
<dbReference type="Gene3D" id="3.30.60.20">
    <property type="match status" value="1"/>
</dbReference>
<name>A0A177EJP7_9MICR</name>
<dbReference type="AlphaFoldDB" id="A0A177EJP7"/>
<dbReference type="InterPro" id="IPR008271">
    <property type="entry name" value="Ser/Thr_kinase_AS"/>
</dbReference>
<dbReference type="STRING" id="1805483.A0A177EJP7"/>
<dbReference type="GO" id="GO:0005856">
    <property type="term" value="C:cytoskeleton"/>
    <property type="evidence" value="ECO:0007669"/>
    <property type="project" value="TreeGrafter"/>
</dbReference>
<dbReference type="GO" id="GO:0031032">
    <property type="term" value="P:actomyosin structure organization"/>
    <property type="evidence" value="ECO:0007669"/>
    <property type="project" value="TreeGrafter"/>
</dbReference>
<keyword evidence="11" id="KW-0418">Kinase</keyword>
<evidence type="ECO:0000313" key="11">
    <source>
        <dbReference type="EMBL" id="OAG31209.1"/>
    </source>
</evidence>
<evidence type="ECO:0000259" key="9">
    <source>
        <dbReference type="PROSITE" id="PS50011"/>
    </source>
</evidence>
<dbReference type="PROSITE" id="PS00108">
    <property type="entry name" value="PROTEIN_KINASE_ST"/>
    <property type="match status" value="1"/>
</dbReference>
<dbReference type="GO" id="GO:0005737">
    <property type="term" value="C:cytoplasm"/>
    <property type="evidence" value="ECO:0007669"/>
    <property type="project" value="TreeGrafter"/>
</dbReference>
<evidence type="ECO:0000259" key="10">
    <source>
        <dbReference type="PROSITE" id="PS50081"/>
    </source>
</evidence>
<comment type="caution">
    <text evidence="11">The sequence shown here is derived from an EMBL/GenBank/DDBJ whole genome shotgun (WGS) entry which is preliminary data.</text>
</comment>
<dbReference type="VEuPathDB" id="MicrosporidiaDB:NEDG_01622"/>
<dbReference type="InterPro" id="IPR000719">
    <property type="entry name" value="Prot_kinase_dom"/>
</dbReference>
<evidence type="ECO:0000313" key="12">
    <source>
        <dbReference type="Proteomes" id="UP000185944"/>
    </source>
</evidence>
<dbReference type="PANTHER" id="PTHR22988:SF71">
    <property type="entry name" value="CITRON RHO-INTERACTING KINASE"/>
    <property type="match status" value="1"/>
</dbReference>
<dbReference type="InterPro" id="IPR011009">
    <property type="entry name" value="Kinase-like_dom_sf"/>
</dbReference>
<evidence type="ECO:0000256" key="2">
    <source>
        <dbReference type="ARBA" id="ARBA00022723"/>
    </source>
</evidence>
<dbReference type="SUPFAM" id="SSF57889">
    <property type="entry name" value="Cysteine-rich domain"/>
    <property type="match status" value="1"/>
</dbReference>
<protein>
    <submittedName>
        <fullName evidence="11">Serine/threonine-protein kinase MRCK</fullName>
    </submittedName>
</protein>
<dbReference type="GO" id="GO:0046872">
    <property type="term" value="F:metal ion binding"/>
    <property type="evidence" value="ECO:0007669"/>
    <property type="project" value="UniProtKB-KW"/>
</dbReference>
<evidence type="ECO:0000256" key="7">
    <source>
        <dbReference type="SAM" id="Coils"/>
    </source>
</evidence>
<evidence type="ECO:0000256" key="3">
    <source>
        <dbReference type="ARBA" id="ARBA00022833"/>
    </source>
</evidence>
<dbReference type="InterPro" id="IPR046349">
    <property type="entry name" value="C1-like_sf"/>
</dbReference>
<dbReference type="SUPFAM" id="SSF56112">
    <property type="entry name" value="Protein kinase-like (PK-like)"/>
    <property type="match status" value="1"/>
</dbReference>
<dbReference type="PROSITE" id="PS50081">
    <property type="entry name" value="ZF_DAG_PE_2"/>
    <property type="match status" value="1"/>
</dbReference>
<dbReference type="EMBL" id="LTDL01000021">
    <property type="protein sequence ID" value="OAG31209.1"/>
    <property type="molecule type" value="Genomic_DNA"/>
</dbReference>
<keyword evidence="1" id="KW-0597">Phosphoprotein</keyword>
<feature type="coiled-coil region" evidence="7">
    <location>
        <begin position="603"/>
        <end position="651"/>
    </location>
</feature>
<dbReference type="GO" id="GO:0005524">
    <property type="term" value="F:ATP binding"/>
    <property type="evidence" value="ECO:0007669"/>
    <property type="project" value="InterPro"/>
</dbReference>
<dbReference type="GO" id="GO:0004674">
    <property type="term" value="F:protein serine/threonine kinase activity"/>
    <property type="evidence" value="ECO:0007669"/>
    <property type="project" value="UniProtKB-EC"/>
</dbReference>
<dbReference type="GeneID" id="93647972"/>
<evidence type="ECO:0000256" key="1">
    <source>
        <dbReference type="ARBA" id="ARBA00022553"/>
    </source>
</evidence>
<comment type="catalytic activity">
    <reaction evidence="6">
        <text>L-seryl-[protein] + ATP = O-phospho-L-seryl-[protein] + ADP + H(+)</text>
        <dbReference type="Rhea" id="RHEA:17989"/>
        <dbReference type="Rhea" id="RHEA-COMP:9863"/>
        <dbReference type="Rhea" id="RHEA-COMP:11604"/>
        <dbReference type="ChEBI" id="CHEBI:15378"/>
        <dbReference type="ChEBI" id="CHEBI:29999"/>
        <dbReference type="ChEBI" id="CHEBI:30616"/>
        <dbReference type="ChEBI" id="CHEBI:83421"/>
        <dbReference type="ChEBI" id="CHEBI:456216"/>
        <dbReference type="EC" id="2.7.11.1"/>
    </reaction>
</comment>
<evidence type="ECO:0000256" key="8">
    <source>
        <dbReference type="SAM" id="MobiDB-lite"/>
    </source>
</evidence>
<dbReference type="OrthoDB" id="3638488at2759"/>
<keyword evidence="12" id="KW-1185">Reference proteome</keyword>
<keyword evidence="7" id="KW-0175">Coiled coil</keyword>
<dbReference type="Gene3D" id="1.10.510.10">
    <property type="entry name" value="Transferase(Phosphotransferase) domain 1"/>
    <property type="match status" value="1"/>
</dbReference>
<dbReference type="InterPro" id="IPR050839">
    <property type="entry name" value="Rho-assoc_Ser/Thr_Kinase"/>
</dbReference>
<proteinExistence type="inferred from homology"/>